<dbReference type="InterPro" id="IPR036388">
    <property type="entry name" value="WH-like_DNA-bd_sf"/>
</dbReference>
<dbReference type="InterPro" id="IPR000073">
    <property type="entry name" value="AB_hydrolase_1"/>
</dbReference>
<accession>A0AAV3TXL1</accession>
<feature type="domain" description="AB hydrolase-1" evidence="1">
    <location>
        <begin position="294"/>
        <end position="508"/>
    </location>
</feature>
<organism evidence="2 3">
    <name type="scientific">Halioxenophilus aromaticivorans</name>
    <dbReference type="NCBI Taxonomy" id="1306992"/>
    <lineage>
        <taxon>Bacteria</taxon>
        <taxon>Pseudomonadati</taxon>
        <taxon>Pseudomonadota</taxon>
        <taxon>Gammaproteobacteria</taxon>
        <taxon>Alteromonadales</taxon>
        <taxon>Alteromonadaceae</taxon>
        <taxon>Halioxenophilus</taxon>
    </lineage>
</organism>
<dbReference type="Pfam" id="PF00561">
    <property type="entry name" value="Abhydrolase_1"/>
    <property type="match status" value="1"/>
</dbReference>
<dbReference type="InterPro" id="IPR029058">
    <property type="entry name" value="AB_hydrolase_fold"/>
</dbReference>
<name>A0AAV3TXL1_9ALTE</name>
<comment type="caution">
    <text evidence="2">The sequence shown here is derived from an EMBL/GenBank/DDBJ whole genome shotgun (WGS) entry which is preliminary data.</text>
</comment>
<dbReference type="InterPro" id="IPR050471">
    <property type="entry name" value="AB_hydrolase"/>
</dbReference>
<reference evidence="3" key="1">
    <citation type="journal article" date="2019" name="Int. J. Syst. Evol. Microbiol.">
        <title>The Global Catalogue of Microorganisms (GCM) 10K type strain sequencing project: providing services to taxonomists for standard genome sequencing and annotation.</title>
        <authorList>
            <consortium name="The Broad Institute Genomics Platform"/>
            <consortium name="The Broad Institute Genome Sequencing Center for Infectious Disease"/>
            <person name="Wu L."/>
            <person name="Ma J."/>
        </authorList>
    </citation>
    <scope>NUCLEOTIDE SEQUENCE [LARGE SCALE GENOMIC DNA]</scope>
    <source>
        <strain evidence="3">JCM 19134</strain>
    </source>
</reference>
<dbReference type="PANTHER" id="PTHR43433">
    <property type="entry name" value="HYDROLASE, ALPHA/BETA FOLD FAMILY PROTEIN"/>
    <property type="match status" value="1"/>
</dbReference>
<keyword evidence="3" id="KW-1185">Reference proteome</keyword>
<proteinExistence type="predicted"/>
<dbReference type="SUPFAM" id="SSF53474">
    <property type="entry name" value="alpha/beta-Hydrolases"/>
    <property type="match status" value="1"/>
</dbReference>
<dbReference type="Gene3D" id="1.10.10.10">
    <property type="entry name" value="Winged helix-like DNA-binding domain superfamily/Winged helix DNA-binding domain"/>
    <property type="match status" value="1"/>
</dbReference>
<dbReference type="PRINTS" id="PR00111">
    <property type="entry name" value="ABHYDROLASE"/>
</dbReference>
<evidence type="ECO:0000313" key="2">
    <source>
        <dbReference type="EMBL" id="GAA4932129.1"/>
    </source>
</evidence>
<evidence type="ECO:0000259" key="1">
    <source>
        <dbReference type="Pfam" id="PF00561"/>
    </source>
</evidence>
<gene>
    <name evidence="2" type="ORF">GCM10025791_05670</name>
</gene>
<dbReference type="AlphaFoldDB" id="A0AAV3TXL1"/>
<dbReference type="PANTHER" id="PTHR43433:SF8">
    <property type="entry name" value="BIFUNCTIONAL LIPASE_ADENYLATE CYCLASE LIPJ"/>
    <property type="match status" value="1"/>
</dbReference>
<sequence length="535" mass="60013">MDIAMTLLGELTISRNDTSVKLPASRRTRALLGFLASTSRPHRRDRLCELFWEIPDDPRAALRWSLTKIRPLVNDVSNERLSADRERVSLLTGELGVDVHQLTQLAEKKDLSAVELTFISQQLNEPFLPGLDLPSQPLYQQWLDTERLALTRLQASVLGRLAGHLELTALQQLTHAQEWLTLDPFNTEAATRVLVLLERTGRPQDAGKLQFQLGERFRNAGIAWRPDIHAAEQAQTDSKNMQAGGRQLLTRQRIRFCCAADGARIAYASVGDGPPIVKAANWLSHLEHDWGAPIWSPLFQELARDHRLVRYDERGNGLSDWKVNEISFESFVSDLEAVVEAAGLKRFALVGISQGASVSIEYAVRHPQRVSHLILFGGYAAGWRVQAEQQLSREREAIITLTESGWGQDNPAYRQIFSTTFMPSASAEELNWFNEFQRLTTSPENAVRFLNVFADIDVRHRLAQVQVPVLVMHSLGDQRIPIATGREMAAAIPGAEFIALDSDGHLLLGHEPASKTFVSSVRYFLSRTPERETTI</sequence>
<dbReference type="RefSeq" id="WP_345416743.1">
    <property type="nucleotide sequence ID" value="NZ_AP031496.1"/>
</dbReference>
<dbReference type="Gene3D" id="3.40.50.1820">
    <property type="entry name" value="alpha/beta hydrolase"/>
    <property type="match status" value="1"/>
</dbReference>
<protein>
    <recommendedName>
        <fullName evidence="1">AB hydrolase-1 domain-containing protein</fullName>
    </recommendedName>
</protein>
<evidence type="ECO:0000313" key="3">
    <source>
        <dbReference type="Proteomes" id="UP001409585"/>
    </source>
</evidence>
<dbReference type="Proteomes" id="UP001409585">
    <property type="component" value="Unassembled WGS sequence"/>
</dbReference>
<dbReference type="EMBL" id="BAABLX010000004">
    <property type="protein sequence ID" value="GAA4932129.1"/>
    <property type="molecule type" value="Genomic_DNA"/>
</dbReference>